<feature type="compositionally biased region" description="Basic and acidic residues" evidence="2">
    <location>
        <begin position="225"/>
        <end position="236"/>
    </location>
</feature>
<organism evidence="4 5">
    <name type="scientific">Puccinia graminis f. sp. tritici</name>
    <dbReference type="NCBI Taxonomy" id="56615"/>
    <lineage>
        <taxon>Eukaryota</taxon>
        <taxon>Fungi</taxon>
        <taxon>Dikarya</taxon>
        <taxon>Basidiomycota</taxon>
        <taxon>Pucciniomycotina</taxon>
        <taxon>Pucciniomycetes</taxon>
        <taxon>Pucciniales</taxon>
        <taxon>Pucciniaceae</taxon>
        <taxon>Puccinia</taxon>
    </lineage>
</organism>
<dbReference type="InterPro" id="IPR039258">
    <property type="entry name" value="ZNF511"/>
</dbReference>
<evidence type="ECO:0000256" key="2">
    <source>
        <dbReference type="SAM" id="MobiDB-lite"/>
    </source>
</evidence>
<dbReference type="Proteomes" id="UP000324748">
    <property type="component" value="Unassembled WGS sequence"/>
</dbReference>
<keyword evidence="1" id="KW-0479">Metal-binding</keyword>
<dbReference type="EMBL" id="VSWC01000196">
    <property type="protein sequence ID" value="KAA1066100.1"/>
    <property type="molecule type" value="Genomic_DNA"/>
</dbReference>
<protein>
    <recommendedName>
        <fullName evidence="3">C2H2-type domain-containing protein</fullName>
    </recommendedName>
</protein>
<evidence type="ECO:0000313" key="5">
    <source>
        <dbReference type="Proteomes" id="UP000324748"/>
    </source>
</evidence>
<feature type="compositionally biased region" description="Low complexity" evidence="2">
    <location>
        <begin position="183"/>
        <end position="200"/>
    </location>
</feature>
<keyword evidence="5" id="KW-1185">Reference proteome</keyword>
<evidence type="ECO:0000313" key="4">
    <source>
        <dbReference type="EMBL" id="KAA1066100.1"/>
    </source>
</evidence>
<dbReference type="GO" id="GO:0008270">
    <property type="term" value="F:zinc ion binding"/>
    <property type="evidence" value="ECO:0007669"/>
    <property type="project" value="UniProtKB-KW"/>
</dbReference>
<dbReference type="AlphaFoldDB" id="A0A5B0LQI7"/>
<dbReference type="PROSITE" id="PS50157">
    <property type="entry name" value="ZINC_FINGER_C2H2_2"/>
    <property type="match status" value="1"/>
</dbReference>
<name>A0A5B0LQI7_PUCGR</name>
<dbReference type="OrthoDB" id="2505852at2759"/>
<keyword evidence="1" id="KW-0862">Zinc</keyword>
<dbReference type="PANTHER" id="PTHR21354:SF0">
    <property type="entry name" value="ZINC FINGER PROTEIN 511"/>
    <property type="match status" value="1"/>
</dbReference>
<comment type="caution">
    <text evidence="4">The sequence shown here is derived from an EMBL/GenBank/DDBJ whole genome shotgun (WGS) entry which is preliminary data.</text>
</comment>
<dbReference type="PROSITE" id="PS00028">
    <property type="entry name" value="ZINC_FINGER_C2H2_1"/>
    <property type="match status" value="2"/>
</dbReference>
<dbReference type="PANTHER" id="PTHR21354">
    <property type="entry name" value="ZINC FINGER PROTEIN 511"/>
    <property type="match status" value="1"/>
</dbReference>
<sequence length="268" mass="30426">MNDIIRKGNNKRRISSIDESIPVDHSSCLADQFIKSTKQSDLSAPTISYTCNLPPTCNPPNHKPPRFDNPSELESHHRTHHAFTCSSADCNRIFPSQHFLDLHLNEVHNPILQVQRENHQTKIFRCFEKSCEKLFSSPKTRRLHLIDFHRYPRTFFFSLPNQGLNDLYRKFGSGVSLVRPEWKASADPSSTPSKSSGGNSKVNIYDAPTPLIRDSRSALGSFGNDHQESHIDDKQEAMDSVIDSIQQLSLVPRQIQFGKKAGSKSFQR</sequence>
<gene>
    <name evidence="4" type="ORF">PGT21_021372</name>
</gene>
<proteinExistence type="predicted"/>
<evidence type="ECO:0000256" key="1">
    <source>
        <dbReference type="PROSITE-ProRule" id="PRU00042"/>
    </source>
</evidence>
<feature type="region of interest" description="Disordered" evidence="2">
    <location>
        <begin position="182"/>
        <end position="236"/>
    </location>
</feature>
<keyword evidence="1" id="KW-0863">Zinc-finger</keyword>
<feature type="domain" description="C2H2-type" evidence="3">
    <location>
        <begin position="83"/>
        <end position="108"/>
    </location>
</feature>
<dbReference type="SMART" id="SM00355">
    <property type="entry name" value="ZnF_C2H2"/>
    <property type="match status" value="3"/>
</dbReference>
<accession>A0A5B0LQI7</accession>
<evidence type="ECO:0000259" key="3">
    <source>
        <dbReference type="PROSITE" id="PS50157"/>
    </source>
</evidence>
<reference evidence="4 5" key="1">
    <citation type="submission" date="2019-05" db="EMBL/GenBank/DDBJ databases">
        <title>Emergence of the Ug99 lineage of the wheat stem rust pathogen through somatic hybridization.</title>
        <authorList>
            <person name="Li F."/>
            <person name="Upadhyaya N.M."/>
            <person name="Sperschneider J."/>
            <person name="Matny O."/>
            <person name="Nguyen-Phuc H."/>
            <person name="Mago R."/>
            <person name="Raley C."/>
            <person name="Miller M.E."/>
            <person name="Silverstein K.A.T."/>
            <person name="Henningsen E."/>
            <person name="Hirsch C.D."/>
            <person name="Visser B."/>
            <person name="Pretorius Z.A."/>
            <person name="Steffenson B.J."/>
            <person name="Schwessinger B."/>
            <person name="Dodds P.N."/>
            <person name="Figueroa M."/>
        </authorList>
    </citation>
    <scope>NUCLEOTIDE SEQUENCE [LARGE SCALE GENOMIC DNA]</scope>
    <source>
        <strain evidence="4">21-0</strain>
    </source>
</reference>
<dbReference type="InterPro" id="IPR013087">
    <property type="entry name" value="Znf_C2H2_type"/>
</dbReference>